<evidence type="ECO:0000313" key="2">
    <source>
        <dbReference type="EMBL" id="NVN51267.1"/>
    </source>
</evidence>
<dbReference type="Gene3D" id="3.10.180.10">
    <property type="entry name" value="2,3-Dihydroxybiphenyl 1,2-Dioxygenase, domain 1"/>
    <property type="match status" value="1"/>
</dbReference>
<keyword evidence="3" id="KW-1185">Reference proteome</keyword>
<comment type="caution">
    <text evidence="2">The sequence shown here is derived from an EMBL/GenBank/DDBJ whole genome shotgun (WGS) entry which is preliminary data.</text>
</comment>
<feature type="domain" description="VOC" evidence="1">
    <location>
        <begin position="5"/>
        <end position="126"/>
    </location>
</feature>
<dbReference type="AlphaFoldDB" id="A0A850PR89"/>
<protein>
    <recommendedName>
        <fullName evidence="1">VOC domain-containing protein</fullName>
    </recommendedName>
</protein>
<dbReference type="InterPro" id="IPR004360">
    <property type="entry name" value="Glyas_Fos-R_dOase_dom"/>
</dbReference>
<evidence type="ECO:0000313" key="3">
    <source>
        <dbReference type="Proteomes" id="UP000570517"/>
    </source>
</evidence>
<dbReference type="InterPro" id="IPR029068">
    <property type="entry name" value="Glyas_Bleomycin-R_OHBP_Dase"/>
</dbReference>
<reference evidence="2 3" key="1">
    <citation type="submission" date="2020-05" db="EMBL/GenBank/DDBJ databases">
        <title>Draft genome sequence of Mycobacterium hippocampi DL, isolated from European seabass, Dicentrarchus labrax, reared in fish farms.</title>
        <authorList>
            <person name="Stathopoulou P."/>
            <person name="Asimakis E."/>
            <person name="Tzokas K."/>
            <person name="Batargias C."/>
            <person name="Tsiamis G."/>
        </authorList>
    </citation>
    <scope>NUCLEOTIDE SEQUENCE [LARGE SCALE GENOMIC DNA]</scope>
    <source>
        <strain evidence="2 3">DL</strain>
    </source>
</reference>
<gene>
    <name evidence="2" type="ORF">HLY00_3619</name>
</gene>
<dbReference type="InterPro" id="IPR037523">
    <property type="entry name" value="VOC_core"/>
</dbReference>
<dbReference type="Proteomes" id="UP000570517">
    <property type="component" value="Unassembled WGS sequence"/>
</dbReference>
<dbReference type="RefSeq" id="WP_178359602.1">
    <property type="nucleotide sequence ID" value="NZ_JABFYL010000033.1"/>
</dbReference>
<dbReference type="PROSITE" id="PS51819">
    <property type="entry name" value="VOC"/>
    <property type="match status" value="1"/>
</dbReference>
<name>A0A850PR89_9MYCO</name>
<proteinExistence type="predicted"/>
<evidence type="ECO:0000259" key="1">
    <source>
        <dbReference type="PROSITE" id="PS51819"/>
    </source>
</evidence>
<dbReference type="EMBL" id="JABFYL010000033">
    <property type="protein sequence ID" value="NVN51267.1"/>
    <property type="molecule type" value="Genomic_DNA"/>
</dbReference>
<dbReference type="SUPFAM" id="SSF54593">
    <property type="entry name" value="Glyoxalase/Bleomycin resistance protein/Dihydroxybiphenyl dioxygenase"/>
    <property type="match status" value="1"/>
</dbReference>
<accession>A0A850PR89</accession>
<dbReference type="Pfam" id="PF00903">
    <property type="entry name" value="Glyoxalase"/>
    <property type="match status" value="1"/>
</dbReference>
<organism evidence="2 3">
    <name type="scientific">Mycolicibacterium hippocampi</name>
    <dbReference type="NCBI Taxonomy" id="659824"/>
    <lineage>
        <taxon>Bacteria</taxon>
        <taxon>Bacillati</taxon>
        <taxon>Actinomycetota</taxon>
        <taxon>Actinomycetes</taxon>
        <taxon>Mycobacteriales</taxon>
        <taxon>Mycobacteriaceae</taxon>
        <taxon>Mycolicibacterium</taxon>
    </lineage>
</organism>
<sequence>MAPLRAFPVVYAATDVRRSADFWQRLGFERSVELPSDSEPGYIGLRRGASEIAIVSWDWSAQRYGLKPPAGPRFEMYVYVDDLDTLVTDLRNDGIPVLADVADMPWGERVATIVDPDGNPVTLCLAQDG</sequence>